<evidence type="ECO:0008006" key="4">
    <source>
        <dbReference type="Google" id="ProtNLM"/>
    </source>
</evidence>
<feature type="compositionally biased region" description="Basic and acidic residues" evidence="1">
    <location>
        <begin position="53"/>
        <end position="63"/>
    </location>
</feature>
<accession>A0A397TAF0</accession>
<evidence type="ECO:0000313" key="3">
    <source>
        <dbReference type="Proteomes" id="UP000265703"/>
    </source>
</evidence>
<gene>
    <name evidence="2" type="ORF">C1645_846653</name>
</gene>
<reference evidence="2 3" key="1">
    <citation type="submission" date="2018-06" db="EMBL/GenBank/DDBJ databases">
        <title>Comparative genomics reveals the genomic features of Rhizophagus irregularis, R. cerebriforme, R. diaphanum and Gigaspora rosea, and their symbiotic lifestyle signature.</title>
        <authorList>
            <person name="Morin E."/>
            <person name="San Clemente H."/>
            <person name="Chen E.C.H."/>
            <person name="De La Providencia I."/>
            <person name="Hainaut M."/>
            <person name="Kuo A."/>
            <person name="Kohler A."/>
            <person name="Murat C."/>
            <person name="Tang N."/>
            <person name="Roy S."/>
            <person name="Loubradou J."/>
            <person name="Henrissat B."/>
            <person name="Grigoriev I.V."/>
            <person name="Corradi N."/>
            <person name="Roux C."/>
            <person name="Martin F.M."/>
        </authorList>
    </citation>
    <scope>NUCLEOTIDE SEQUENCE [LARGE SCALE GENOMIC DNA]</scope>
    <source>
        <strain evidence="2 3">DAOM 227022</strain>
    </source>
</reference>
<proteinExistence type="predicted"/>
<comment type="caution">
    <text evidence="2">The sequence shown here is derived from an EMBL/GenBank/DDBJ whole genome shotgun (WGS) entry which is preliminary data.</text>
</comment>
<organism evidence="2 3">
    <name type="scientific">Glomus cerebriforme</name>
    <dbReference type="NCBI Taxonomy" id="658196"/>
    <lineage>
        <taxon>Eukaryota</taxon>
        <taxon>Fungi</taxon>
        <taxon>Fungi incertae sedis</taxon>
        <taxon>Mucoromycota</taxon>
        <taxon>Glomeromycotina</taxon>
        <taxon>Glomeromycetes</taxon>
        <taxon>Glomerales</taxon>
        <taxon>Glomeraceae</taxon>
        <taxon>Glomus</taxon>
    </lineage>
</organism>
<keyword evidence="3" id="KW-1185">Reference proteome</keyword>
<feature type="region of interest" description="Disordered" evidence="1">
    <location>
        <begin position="394"/>
        <end position="415"/>
    </location>
</feature>
<dbReference type="AlphaFoldDB" id="A0A397TAF0"/>
<feature type="compositionally biased region" description="Basic and acidic residues" evidence="1">
    <location>
        <begin position="116"/>
        <end position="137"/>
    </location>
</feature>
<feature type="region of interest" description="Disordered" evidence="1">
    <location>
        <begin position="1"/>
        <end position="361"/>
    </location>
</feature>
<feature type="compositionally biased region" description="Basic and acidic residues" evidence="1">
    <location>
        <begin position="350"/>
        <end position="361"/>
    </location>
</feature>
<feature type="compositionally biased region" description="Basic and acidic residues" evidence="1">
    <location>
        <begin position="325"/>
        <end position="338"/>
    </location>
</feature>
<evidence type="ECO:0000313" key="2">
    <source>
        <dbReference type="EMBL" id="RIA91971.1"/>
    </source>
</evidence>
<dbReference type="EMBL" id="QKYT01000138">
    <property type="protein sequence ID" value="RIA91971.1"/>
    <property type="molecule type" value="Genomic_DNA"/>
</dbReference>
<feature type="compositionally biased region" description="Basic and acidic residues" evidence="1">
    <location>
        <begin position="71"/>
        <end position="82"/>
    </location>
</feature>
<feature type="compositionally biased region" description="Low complexity" evidence="1">
    <location>
        <begin position="158"/>
        <end position="174"/>
    </location>
</feature>
<dbReference type="Proteomes" id="UP000265703">
    <property type="component" value="Unassembled WGS sequence"/>
</dbReference>
<sequence length="415" mass="45540">MSTKIPGGYPVTPEHEKNAGNNMGKNVETEQIPGGYPVTPEHEKNLESNNVEKQAEETNRENYEENNVGKQAEENSVEKQAEENNVGKQAEENNVGKQAEENNVGKQAEENNVGKQAEENNVESKAEENNVESKAEENNVESKAGENNVENKDEKNNNVENNAEAKNVINNAVESFPLKFYPDPSKKPADDNNIAKATTNKGSSALGGIGINPATLLGIGSDSPPHPFYQDKSQESEPEPQPQAFDLNGDYNEQKEKEQIADQQEQGKPDHRSTERHQQKSAVKKDERIDLGVKPLGNQPLPLPYKPEEGNETNETKAPTGNTDHSVHKQTEGAKRDTVPPGKATAVHPESQDLGHRVTKKDKINATIGKAVGTLKEKVGKLVKNDNLVARGTEKKAEADQTKELAEVQKKMNEM</sequence>
<feature type="compositionally biased region" description="Basic and acidic residues" evidence="1">
    <location>
        <begin position="252"/>
        <end position="291"/>
    </location>
</feature>
<protein>
    <recommendedName>
        <fullName evidence="4">CsbD-like domain-containing protein</fullName>
    </recommendedName>
</protein>
<dbReference type="OrthoDB" id="2373924at2759"/>
<evidence type="ECO:0000256" key="1">
    <source>
        <dbReference type="SAM" id="MobiDB-lite"/>
    </source>
</evidence>
<name>A0A397TAF0_9GLOM</name>